<gene>
    <name evidence="2" type="ORF">IV203_032911</name>
</gene>
<sequence>MGKDDQKARISALATRAGRIKAPPTDESQEGNTAGDHSNKKAITFRNYAPTDKSLENTEPSGVKSGKDPPPNKRPRVDNGNEVAAAPSSNFILQEALREAQKDAKGGSSAIALEISGIANTAPKKINWDLKRDIEPKLAKLEKRTQKAIVEILKSRLELEASQTSDGLVLRNTAGDHSNKKAITFRNYAPTDKSLENTEPSGVKSGKDPPPNKRPRVDNGNEVAAAPSSNFILQEALREAQKDAKGGSSAIALEISGIANTAPKKINWDLKRDIEPKLAKLEKRTQKAIVEILKSRLELEASQTSDGLVLRN</sequence>
<accession>A0A9K3KKH1</accession>
<dbReference type="GO" id="GO:0005684">
    <property type="term" value="C:U2-type spliceosomal complex"/>
    <property type="evidence" value="ECO:0007669"/>
    <property type="project" value="TreeGrafter"/>
</dbReference>
<dbReference type="AlphaFoldDB" id="A0A9K3KKH1"/>
<dbReference type="InterPro" id="IPR013169">
    <property type="entry name" value="mRNA_splic_Cwf18-like"/>
</dbReference>
<dbReference type="Pfam" id="PF08315">
    <property type="entry name" value="cwf18"/>
    <property type="match status" value="2"/>
</dbReference>
<dbReference type="OrthoDB" id="10261348at2759"/>
<keyword evidence="3" id="KW-1185">Reference proteome</keyword>
<evidence type="ECO:0000313" key="2">
    <source>
        <dbReference type="EMBL" id="KAG7345380.1"/>
    </source>
</evidence>
<dbReference type="GO" id="GO:0071014">
    <property type="term" value="C:post-mRNA release spliceosomal complex"/>
    <property type="evidence" value="ECO:0007669"/>
    <property type="project" value="TreeGrafter"/>
</dbReference>
<dbReference type="PANTHER" id="PTHR31551">
    <property type="entry name" value="PRE-MRNA-SPLICING FACTOR CWF18"/>
    <property type="match status" value="1"/>
</dbReference>
<organism evidence="2 3">
    <name type="scientific">Nitzschia inconspicua</name>
    <dbReference type="NCBI Taxonomy" id="303405"/>
    <lineage>
        <taxon>Eukaryota</taxon>
        <taxon>Sar</taxon>
        <taxon>Stramenopiles</taxon>
        <taxon>Ochrophyta</taxon>
        <taxon>Bacillariophyta</taxon>
        <taxon>Bacillariophyceae</taxon>
        <taxon>Bacillariophycidae</taxon>
        <taxon>Bacillariales</taxon>
        <taxon>Bacillariaceae</taxon>
        <taxon>Nitzschia</taxon>
    </lineage>
</organism>
<dbReference type="EMBL" id="JAGRRH010000022">
    <property type="protein sequence ID" value="KAG7345380.1"/>
    <property type="molecule type" value="Genomic_DNA"/>
</dbReference>
<evidence type="ECO:0000256" key="1">
    <source>
        <dbReference type="SAM" id="MobiDB-lite"/>
    </source>
</evidence>
<dbReference type="Proteomes" id="UP000693970">
    <property type="component" value="Unassembled WGS sequence"/>
</dbReference>
<dbReference type="PANTHER" id="PTHR31551:SF1">
    <property type="entry name" value="COILED-COIL DOMAIN-CONTAINING PROTEIN 12"/>
    <property type="match status" value="1"/>
</dbReference>
<reference evidence="2" key="1">
    <citation type="journal article" date="2021" name="Sci. Rep.">
        <title>Diploid genomic architecture of Nitzschia inconspicua, an elite biomass production diatom.</title>
        <authorList>
            <person name="Oliver A."/>
            <person name="Podell S."/>
            <person name="Pinowska A."/>
            <person name="Traller J.C."/>
            <person name="Smith S.R."/>
            <person name="McClure R."/>
            <person name="Beliaev A."/>
            <person name="Bohutskyi P."/>
            <person name="Hill E.A."/>
            <person name="Rabines A."/>
            <person name="Zheng H."/>
            <person name="Allen L.Z."/>
            <person name="Kuo A."/>
            <person name="Grigoriev I.V."/>
            <person name="Allen A.E."/>
            <person name="Hazlebeck D."/>
            <person name="Allen E.E."/>
        </authorList>
    </citation>
    <scope>NUCLEOTIDE SEQUENCE</scope>
    <source>
        <strain evidence="2">Hildebrandi</strain>
    </source>
</reference>
<reference evidence="2" key="2">
    <citation type="submission" date="2021-04" db="EMBL/GenBank/DDBJ databases">
        <authorList>
            <person name="Podell S."/>
        </authorList>
    </citation>
    <scope>NUCLEOTIDE SEQUENCE</scope>
    <source>
        <strain evidence="2">Hildebrandi</strain>
    </source>
</reference>
<evidence type="ECO:0000313" key="3">
    <source>
        <dbReference type="Proteomes" id="UP000693970"/>
    </source>
</evidence>
<protein>
    <submittedName>
        <fullName evidence="2">Cwf18 pre-mRNA splicing factor</fullName>
    </submittedName>
</protein>
<name>A0A9K3KKH1_9STRA</name>
<feature type="region of interest" description="Disordered" evidence="1">
    <location>
        <begin position="1"/>
        <end position="87"/>
    </location>
</feature>
<comment type="caution">
    <text evidence="2">The sequence shown here is derived from an EMBL/GenBank/DDBJ whole genome shotgun (WGS) entry which is preliminary data.</text>
</comment>
<feature type="compositionally biased region" description="Basic and acidic residues" evidence="1">
    <location>
        <begin position="205"/>
        <end position="219"/>
    </location>
</feature>
<feature type="region of interest" description="Disordered" evidence="1">
    <location>
        <begin position="181"/>
        <end position="226"/>
    </location>
</feature>
<proteinExistence type="predicted"/>
<feature type="compositionally biased region" description="Basic and acidic residues" evidence="1">
    <location>
        <begin position="65"/>
        <end position="79"/>
    </location>
</feature>